<protein>
    <submittedName>
        <fullName evidence="2">Uncharacterized protein</fullName>
    </submittedName>
</protein>
<keyword evidence="3" id="KW-1185">Reference proteome</keyword>
<dbReference type="KEGG" id="ppai:E1956_41630"/>
<feature type="region of interest" description="Disordered" evidence="1">
    <location>
        <begin position="25"/>
        <end position="51"/>
    </location>
</feature>
<dbReference type="Proteomes" id="UP000295727">
    <property type="component" value="Chromosome 4"/>
</dbReference>
<accession>A0A4P7D991</accession>
<evidence type="ECO:0000313" key="3">
    <source>
        <dbReference type="Proteomes" id="UP000295727"/>
    </source>
</evidence>
<proteinExistence type="predicted"/>
<sequence length="76" mass="8260">MAISSAPDCPARYLGVPRPRVNHGHFRLGNRLSGARDSAESRKMSSGSPLDEAAVQLQFDATETLEEALSDFADRE</sequence>
<organism evidence="2 3">
    <name type="scientific">Paraburkholderia pallida</name>
    <dbReference type="NCBI Taxonomy" id="2547399"/>
    <lineage>
        <taxon>Bacteria</taxon>
        <taxon>Pseudomonadati</taxon>
        <taxon>Pseudomonadota</taxon>
        <taxon>Betaproteobacteria</taxon>
        <taxon>Burkholderiales</taxon>
        <taxon>Burkholderiaceae</taxon>
        <taxon>Paraburkholderia</taxon>
    </lineage>
</organism>
<evidence type="ECO:0000256" key="1">
    <source>
        <dbReference type="SAM" id="MobiDB-lite"/>
    </source>
</evidence>
<dbReference type="AlphaFoldDB" id="A0A4P7D991"/>
<gene>
    <name evidence="2" type="ORF">E1956_41630</name>
</gene>
<evidence type="ECO:0000313" key="2">
    <source>
        <dbReference type="EMBL" id="QBR03615.1"/>
    </source>
</evidence>
<reference evidence="2 3" key="1">
    <citation type="submission" date="2019-03" db="EMBL/GenBank/DDBJ databases">
        <title>Paraburkholderia sp. 7MH5, isolated from subtropical forest soil.</title>
        <authorList>
            <person name="Gao Z.-H."/>
            <person name="Qiu L.-H."/>
        </authorList>
    </citation>
    <scope>NUCLEOTIDE SEQUENCE [LARGE SCALE GENOMIC DNA]</scope>
    <source>
        <strain evidence="2 3">7MH5</strain>
    </source>
</reference>
<dbReference type="EMBL" id="CP038151">
    <property type="protein sequence ID" value="QBR03615.1"/>
    <property type="molecule type" value="Genomic_DNA"/>
</dbReference>
<name>A0A4P7D991_9BURK</name>